<gene>
    <name evidence="2" type="ORF">B4O97_01190</name>
</gene>
<reference evidence="2 3" key="1">
    <citation type="submission" date="2017-03" db="EMBL/GenBank/DDBJ databases">
        <title>Draft Genome sequence of Marispirochaeta sp. strain JC444.</title>
        <authorList>
            <person name="Shivani Y."/>
            <person name="Subhash Y."/>
            <person name="Sasikala C."/>
            <person name="Ramana C."/>
        </authorList>
    </citation>
    <scope>NUCLEOTIDE SEQUENCE [LARGE SCALE GENOMIC DNA]</scope>
    <source>
        <strain evidence="2 3">JC444</strain>
    </source>
</reference>
<dbReference type="OrthoDB" id="9850715at2"/>
<evidence type="ECO:0000313" key="2">
    <source>
        <dbReference type="EMBL" id="ORC38401.1"/>
    </source>
</evidence>
<feature type="signal peptide" evidence="1">
    <location>
        <begin position="1"/>
        <end position="27"/>
    </location>
</feature>
<organism evidence="2 3">
    <name type="scientific">Marispirochaeta aestuarii</name>
    <dbReference type="NCBI Taxonomy" id="1963862"/>
    <lineage>
        <taxon>Bacteria</taxon>
        <taxon>Pseudomonadati</taxon>
        <taxon>Spirochaetota</taxon>
        <taxon>Spirochaetia</taxon>
        <taxon>Spirochaetales</taxon>
        <taxon>Spirochaetaceae</taxon>
        <taxon>Marispirochaeta</taxon>
    </lineage>
</organism>
<sequence length="284" mass="30925">MIRILSTPFAVLLALSLLFSCATSGSAPGTSTSAVQAPAEVPLRLADARPDLAAVVTAVYGSLRNPEAPLDGTVLFDKPLLIEGETDIRGFGLGNVAIEEDTPLGDDPLFRKTSGLLRLADPLGREMYWSWAAEYLLQDEGILILSSAAAPVYGNFDRIRFFFVEKDQLPALSYLEDANFEELLPLVAANASEAGELKAENGMKDMYLFVFDMTRSESSVDLELYSDGTLADAVVSDSRSINQEGWRFIMAEGSFRFGNDAKYRLYAAESRDAPRVLSVLAVED</sequence>
<feature type="chain" id="PRO_5012463217" evidence="1">
    <location>
        <begin position="28"/>
        <end position="284"/>
    </location>
</feature>
<dbReference type="EMBL" id="MWQY01000001">
    <property type="protein sequence ID" value="ORC38401.1"/>
    <property type="molecule type" value="Genomic_DNA"/>
</dbReference>
<proteinExistence type="predicted"/>
<accession>A0A1Y1S353</accession>
<protein>
    <submittedName>
        <fullName evidence="2">Uncharacterized protein</fullName>
    </submittedName>
</protein>
<dbReference type="STRING" id="1963862.B4O97_01190"/>
<dbReference type="PROSITE" id="PS51257">
    <property type="entry name" value="PROKAR_LIPOPROTEIN"/>
    <property type="match status" value="1"/>
</dbReference>
<name>A0A1Y1S353_9SPIO</name>
<dbReference type="Proteomes" id="UP000192343">
    <property type="component" value="Unassembled WGS sequence"/>
</dbReference>
<keyword evidence="1" id="KW-0732">Signal</keyword>
<comment type="caution">
    <text evidence="2">The sequence shown here is derived from an EMBL/GenBank/DDBJ whole genome shotgun (WGS) entry which is preliminary data.</text>
</comment>
<keyword evidence="3" id="KW-1185">Reference proteome</keyword>
<evidence type="ECO:0000313" key="3">
    <source>
        <dbReference type="Proteomes" id="UP000192343"/>
    </source>
</evidence>
<dbReference type="RefSeq" id="WP_083047492.1">
    <property type="nucleotide sequence ID" value="NZ_MWQY01000001.1"/>
</dbReference>
<evidence type="ECO:0000256" key="1">
    <source>
        <dbReference type="SAM" id="SignalP"/>
    </source>
</evidence>
<dbReference type="AlphaFoldDB" id="A0A1Y1S353"/>